<comment type="caution">
    <text evidence="4">The sequence shown here is derived from an EMBL/GenBank/DDBJ whole genome shotgun (WGS) entry which is preliminary data.</text>
</comment>
<feature type="region of interest" description="Disordered" evidence="1">
    <location>
        <begin position="1"/>
        <end position="51"/>
    </location>
</feature>
<evidence type="ECO:0000256" key="1">
    <source>
        <dbReference type="SAM" id="MobiDB-lite"/>
    </source>
</evidence>
<feature type="compositionally biased region" description="Low complexity" evidence="1">
    <location>
        <begin position="21"/>
        <end position="50"/>
    </location>
</feature>
<evidence type="ECO:0000256" key="2">
    <source>
        <dbReference type="SAM" id="Phobius"/>
    </source>
</evidence>
<dbReference type="Proteomes" id="UP000518206">
    <property type="component" value="Unassembled WGS sequence"/>
</dbReference>
<evidence type="ECO:0000313" key="4">
    <source>
        <dbReference type="EMBL" id="MBB2922927.1"/>
    </source>
</evidence>
<dbReference type="RefSeq" id="WP_183295760.1">
    <property type="nucleotide sequence ID" value="NZ_JACHVX010000002.1"/>
</dbReference>
<feature type="domain" description="DUF4350" evidence="3">
    <location>
        <begin position="89"/>
        <end position="263"/>
    </location>
</feature>
<reference evidence="4 5" key="1">
    <citation type="submission" date="2020-08" db="EMBL/GenBank/DDBJ databases">
        <title>The Agave Microbiome: Exploring the role of microbial communities in plant adaptations to desert environments.</title>
        <authorList>
            <person name="Partida-Martinez L.P."/>
        </authorList>
    </citation>
    <scope>NUCLEOTIDE SEQUENCE [LARGE SCALE GENOMIC DNA]</scope>
    <source>
        <strain evidence="4 5">RAS26</strain>
    </source>
</reference>
<dbReference type="Pfam" id="PF14258">
    <property type="entry name" value="DUF4350"/>
    <property type="match status" value="1"/>
</dbReference>
<feature type="compositionally biased region" description="Low complexity" evidence="1">
    <location>
        <begin position="1"/>
        <end position="12"/>
    </location>
</feature>
<dbReference type="InterPro" id="IPR025646">
    <property type="entry name" value="DUF4350"/>
</dbReference>
<feature type="transmembrane region" description="Helical" evidence="2">
    <location>
        <begin position="58"/>
        <end position="77"/>
    </location>
</feature>
<name>A0A7W4YBN6_9CELL</name>
<dbReference type="AlphaFoldDB" id="A0A7W4YBN6"/>
<proteinExistence type="predicted"/>
<keyword evidence="2" id="KW-0472">Membrane</keyword>
<evidence type="ECO:0000259" key="3">
    <source>
        <dbReference type="Pfam" id="PF14258"/>
    </source>
</evidence>
<accession>A0A7W4YBN6</accession>
<organism evidence="4 5">
    <name type="scientific">Cellulomonas cellasea</name>
    <dbReference type="NCBI Taxonomy" id="43670"/>
    <lineage>
        <taxon>Bacteria</taxon>
        <taxon>Bacillati</taxon>
        <taxon>Actinomycetota</taxon>
        <taxon>Actinomycetes</taxon>
        <taxon>Micrococcales</taxon>
        <taxon>Cellulomonadaceae</taxon>
        <taxon>Cellulomonas</taxon>
    </lineage>
</organism>
<gene>
    <name evidence="4" type="ORF">FHR80_001839</name>
</gene>
<protein>
    <recommendedName>
        <fullName evidence="3">DUF4350 domain-containing protein</fullName>
    </recommendedName>
</protein>
<evidence type="ECO:0000313" key="5">
    <source>
        <dbReference type="Proteomes" id="UP000518206"/>
    </source>
</evidence>
<keyword evidence="2" id="KW-0812">Transmembrane</keyword>
<dbReference type="EMBL" id="JACHVX010000002">
    <property type="protein sequence ID" value="MBB2922927.1"/>
    <property type="molecule type" value="Genomic_DNA"/>
</dbReference>
<reference evidence="4 5" key="2">
    <citation type="submission" date="2020-08" db="EMBL/GenBank/DDBJ databases">
        <authorList>
            <person name="Partida-Martinez L."/>
            <person name="Huntemann M."/>
            <person name="Clum A."/>
            <person name="Wang J."/>
            <person name="Palaniappan K."/>
            <person name="Ritter S."/>
            <person name="Chen I.-M."/>
            <person name="Stamatis D."/>
            <person name="Reddy T."/>
            <person name="O'Malley R."/>
            <person name="Daum C."/>
            <person name="Shapiro N."/>
            <person name="Ivanova N."/>
            <person name="Kyrpides N."/>
            <person name="Woyke T."/>
        </authorList>
    </citation>
    <scope>NUCLEOTIDE SEQUENCE [LARGE SCALE GENOMIC DNA]</scope>
    <source>
        <strain evidence="4 5">RAS26</strain>
    </source>
</reference>
<sequence>MSTPAPVSAPGGAPAPPPAPEAAGTSATAAPAPGPAPVTVTGDGSTARSRAGSRWRRWRFPLAVLSLLVLVGLLAALPEPRTSTVALAPDNAAPEGARAVAQVLGDQGVEVTYVRRTSEAVAAAAEGTTLLVTGDALLGLSQMEDLAATGADLVLLDPTALLDEVTTAATRSWSGADDTAPTTRTARCEDPTAAAAETFRSGGPGFTVLTPEAVTCFPTSTDDEGSGAYLVVDGERRVTAFADARFLRNDTIADEGHAALALRALGRHEQLTWYVPSLDDFGDEAEPAGPGIGDLLPPVAEVLALQLLVVVGVAALWRGRRLGRVVTEPLPVTVRAAETTRGRGRLYRRARSYGHAAAALRAGTAARCAQRLGLPRSAGAHAVIDALAQATRRPADEVAGLLYGPPPKDDAGLAQLARRLDELESEVHRS</sequence>
<keyword evidence="2" id="KW-1133">Transmembrane helix</keyword>